<dbReference type="VEuPathDB" id="VectorBase:ASIC011589"/>
<evidence type="ECO:0000256" key="1">
    <source>
        <dbReference type="ARBA" id="ARBA00022658"/>
    </source>
</evidence>
<evidence type="ECO:0000259" key="2">
    <source>
        <dbReference type="PROSITE" id="PS51498"/>
    </source>
</evidence>
<dbReference type="STRING" id="74873.A0A084W0A2"/>
<dbReference type="OMA" id="IFNDASH"/>
<dbReference type="Gene3D" id="2.100.10.50">
    <property type="match status" value="1"/>
</dbReference>
<evidence type="ECO:0000313" key="5">
    <source>
        <dbReference type="Proteomes" id="UP000030765"/>
    </source>
</evidence>
<evidence type="ECO:0000313" key="3">
    <source>
        <dbReference type="EMBL" id="KFB43646.1"/>
    </source>
</evidence>
<reference evidence="3 5" key="1">
    <citation type="journal article" date="2014" name="BMC Genomics">
        <title>Genome sequence of Anopheles sinensis provides insight into genetics basis of mosquito competence for malaria parasites.</title>
        <authorList>
            <person name="Zhou D."/>
            <person name="Zhang D."/>
            <person name="Ding G."/>
            <person name="Shi L."/>
            <person name="Hou Q."/>
            <person name="Ye Y."/>
            <person name="Xu Y."/>
            <person name="Zhou H."/>
            <person name="Xiong C."/>
            <person name="Li S."/>
            <person name="Yu J."/>
            <person name="Hong S."/>
            <person name="Yu X."/>
            <person name="Zou P."/>
            <person name="Chen C."/>
            <person name="Chang X."/>
            <person name="Wang W."/>
            <person name="Lv Y."/>
            <person name="Sun Y."/>
            <person name="Ma L."/>
            <person name="Shen B."/>
            <person name="Zhu C."/>
        </authorList>
    </citation>
    <scope>NUCLEOTIDE SEQUENCE [LARGE SCALE GENOMIC DNA]</scope>
</reference>
<feature type="domain" description="MABP" evidence="2">
    <location>
        <begin position="39"/>
        <end position="136"/>
    </location>
</feature>
<proteinExistence type="predicted"/>
<keyword evidence="5" id="KW-1185">Reference proteome</keyword>
<dbReference type="PANTHER" id="PTHR12296">
    <property type="entry name" value="DENN DOMAIN-CONTAINING PROTEIN 4"/>
    <property type="match status" value="1"/>
</dbReference>
<dbReference type="AlphaFoldDB" id="A0A084W0A2"/>
<dbReference type="InterPro" id="IPR023341">
    <property type="entry name" value="MABP"/>
</dbReference>
<protein>
    <submittedName>
        <fullName evidence="3">AGAP001102-PA-like protein</fullName>
    </submittedName>
    <submittedName>
        <fullName evidence="4">MABP domain-containing protein</fullName>
    </submittedName>
</protein>
<dbReference type="EnsemblMetazoa" id="ASIC011589-RA">
    <property type="protein sequence ID" value="ASIC011589-PA"/>
    <property type="gene ID" value="ASIC011589"/>
</dbReference>
<keyword evidence="1" id="KW-0344">Guanine-nucleotide releasing factor</keyword>
<dbReference type="OrthoDB" id="75250at2759"/>
<dbReference type="PROSITE" id="PS51498">
    <property type="entry name" value="MABP"/>
    <property type="match status" value="1"/>
</dbReference>
<evidence type="ECO:0000313" key="4">
    <source>
        <dbReference type="EnsemblMetazoa" id="ASIC011589-PA"/>
    </source>
</evidence>
<dbReference type="GO" id="GO:0031410">
    <property type="term" value="C:cytoplasmic vesicle"/>
    <property type="evidence" value="ECO:0007669"/>
    <property type="project" value="TreeGrafter"/>
</dbReference>
<accession>A0A084W0A2</accession>
<gene>
    <name evidence="3" type="ORF">ZHAS_00011589</name>
</gene>
<dbReference type="EMBL" id="ATLV01019105">
    <property type="status" value="NOT_ANNOTATED_CDS"/>
    <property type="molecule type" value="Genomic_DNA"/>
</dbReference>
<reference evidence="4" key="2">
    <citation type="submission" date="2020-05" db="UniProtKB">
        <authorList>
            <consortium name="EnsemblMetazoa"/>
        </authorList>
    </citation>
    <scope>IDENTIFICATION</scope>
</reference>
<sequence>MEERRVADYFVVAGMPEQPKLLKENIFNDASHLRMANAIDPITDIGVYFPSLGEQIPADYEVLENTPSGLLADLNYGSVRTIACFIYYRRGKDKPPLVDIGVMYEGAERIMADAEIVLSTPGDRLANVTTHPLKLS</sequence>
<dbReference type="PANTHER" id="PTHR12296:SF30">
    <property type="entry name" value="DENN DOMAIN-CONTAINING PROTEIN CRAG"/>
    <property type="match status" value="1"/>
</dbReference>
<organism evidence="3">
    <name type="scientific">Anopheles sinensis</name>
    <name type="common">Mosquito</name>
    <dbReference type="NCBI Taxonomy" id="74873"/>
    <lineage>
        <taxon>Eukaryota</taxon>
        <taxon>Metazoa</taxon>
        <taxon>Ecdysozoa</taxon>
        <taxon>Arthropoda</taxon>
        <taxon>Hexapoda</taxon>
        <taxon>Insecta</taxon>
        <taxon>Pterygota</taxon>
        <taxon>Neoptera</taxon>
        <taxon>Endopterygota</taxon>
        <taxon>Diptera</taxon>
        <taxon>Nematocera</taxon>
        <taxon>Culicoidea</taxon>
        <taxon>Culicidae</taxon>
        <taxon>Anophelinae</taxon>
        <taxon>Anopheles</taxon>
    </lineage>
</organism>
<name>A0A084W0A2_ANOSI</name>
<dbReference type="EMBL" id="KE525262">
    <property type="protein sequence ID" value="KFB43646.1"/>
    <property type="molecule type" value="Genomic_DNA"/>
</dbReference>
<dbReference type="GO" id="GO:0005085">
    <property type="term" value="F:guanyl-nucleotide exchange factor activity"/>
    <property type="evidence" value="ECO:0007669"/>
    <property type="project" value="UniProtKB-KW"/>
</dbReference>
<dbReference type="InterPro" id="IPR051696">
    <property type="entry name" value="DENN_Domain_GEFs"/>
</dbReference>
<dbReference type="GO" id="GO:0032483">
    <property type="term" value="P:regulation of Rab protein signal transduction"/>
    <property type="evidence" value="ECO:0007669"/>
    <property type="project" value="TreeGrafter"/>
</dbReference>
<dbReference type="VEuPathDB" id="VectorBase:ASIS012379"/>
<dbReference type="Proteomes" id="UP000030765">
    <property type="component" value="Unassembled WGS sequence"/>
</dbReference>